<evidence type="ECO:0000259" key="7">
    <source>
        <dbReference type="Pfam" id="PF22725"/>
    </source>
</evidence>
<evidence type="ECO:0000256" key="2">
    <source>
        <dbReference type="ARBA" id="ARBA00023002"/>
    </source>
</evidence>
<evidence type="ECO:0000259" key="6">
    <source>
        <dbReference type="Pfam" id="PF01408"/>
    </source>
</evidence>
<reference evidence="9" key="1">
    <citation type="submission" date="2024-06" db="EMBL/GenBank/DDBJ databases">
        <title>Multi-omics analyses provide insights into the biosynthesis of the anticancer antibiotic pleurotin in Hohenbuehelia grisea.</title>
        <authorList>
            <person name="Weaver J.A."/>
            <person name="Alberti F."/>
        </authorList>
    </citation>
    <scope>NUCLEOTIDE SEQUENCE [LARGE SCALE GENOMIC DNA]</scope>
    <source>
        <strain evidence="9">T-177</strain>
    </source>
</reference>
<feature type="domain" description="Gfo/Idh/MocA-like oxidoreductase N-terminal" evidence="6">
    <location>
        <begin position="29"/>
        <end position="149"/>
    </location>
</feature>
<comment type="catalytic activity">
    <reaction evidence="5">
        <text>D-xylose + NADP(+) = D-xylono-1,5-lactone + NADPH + H(+)</text>
        <dbReference type="Rhea" id="RHEA:22000"/>
        <dbReference type="ChEBI" id="CHEBI:15378"/>
        <dbReference type="ChEBI" id="CHEBI:15867"/>
        <dbReference type="ChEBI" id="CHEBI:53455"/>
        <dbReference type="ChEBI" id="CHEBI:57783"/>
        <dbReference type="ChEBI" id="CHEBI:58349"/>
        <dbReference type="EC" id="1.1.1.179"/>
    </reaction>
</comment>
<gene>
    <name evidence="8" type="ORF">HGRIS_004130</name>
</gene>
<dbReference type="Gene3D" id="3.30.360.10">
    <property type="entry name" value="Dihydrodipicolinate Reductase, domain 2"/>
    <property type="match status" value="1"/>
</dbReference>
<evidence type="ECO:0000256" key="5">
    <source>
        <dbReference type="ARBA" id="ARBA00049233"/>
    </source>
</evidence>
<dbReference type="SUPFAM" id="SSF55347">
    <property type="entry name" value="Glyceraldehyde-3-phosphate dehydrogenase-like, C-terminal domain"/>
    <property type="match status" value="1"/>
</dbReference>
<dbReference type="Pfam" id="PF01408">
    <property type="entry name" value="GFO_IDH_MocA"/>
    <property type="match status" value="1"/>
</dbReference>
<proteinExistence type="inferred from homology"/>
<evidence type="ECO:0000313" key="8">
    <source>
        <dbReference type="EMBL" id="KAL0955229.1"/>
    </source>
</evidence>
<name>A0ABR3JHK2_9AGAR</name>
<dbReference type="Proteomes" id="UP001556367">
    <property type="component" value="Unassembled WGS sequence"/>
</dbReference>
<keyword evidence="2" id="KW-0560">Oxidoreductase</keyword>
<dbReference type="InterPro" id="IPR050984">
    <property type="entry name" value="Gfo/Idh/MocA_domain"/>
</dbReference>
<dbReference type="InterPro" id="IPR000683">
    <property type="entry name" value="Gfo/Idh/MocA-like_OxRdtase_N"/>
</dbReference>
<evidence type="ECO:0000313" key="9">
    <source>
        <dbReference type="Proteomes" id="UP001556367"/>
    </source>
</evidence>
<comment type="similarity">
    <text evidence="1">Belongs to the Gfo/Idh/MocA family.</text>
</comment>
<protein>
    <recommendedName>
        <fullName evidence="3">D-xylose 1-dehydrogenase (NADP(+), D-xylono-1,5-lactone-forming)</fullName>
        <ecNumber evidence="3">1.1.1.179</ecNumber>
    </recommendedName>
    <alternativeName>
        <fullName evidence="4">D-xylose-NADP dehydrogenase</fullName>
    </alternativeName>
</protein>
<dbReference type="EC" id="1.1.1.179" evidence="3"/>
<organism evidence="8 9">
    <name type="scientific">Hohenbuehelia grisea</name>
    <dbReference type="NCBI Taxonomy" id="104357"/>
    <lineage>
        <taxon>Eukaryota</taxon>
        <taxon>Fungi</taxon>
        <taxon>Dikarya</taxon>
        <taxon>Basidiomycota</taxon>
        <taxon>Agaricomycotina</taxon>
        <taxon>Agaricomycetes</taxon>
        <taxon>Agaricomycetidae</taxon>
        <taxon>Agaricales</taxon>
        <taxon>Pleurotineae</taxon>
        <taxon>Pleurotaceae</taxon>
        <taxon>Hohenbuehelia</taxon>
    </lineage>
</organism>
<dbReference type="InterPro" id="IPR055170">
    <property type="entry name" value="GFO_IDH_MocA-like_dom"/>
</dbReference>
<evidence type="ECO:0000256" key="4">
    <source>
        <dbReference type="ARBA" id="ARBA00042988"/>
    </source>
</evidence>
<dbReference type="PANTHER" id="PTHR22604">
    <property type="entry name" value="OXIDOREDUCTASES"/>
    <property type="match status" value="1"/>
</dbReference>
<dbReference type="Pfam" id="PF22725">
    <property type="entry name" value="GFO_IDH_MocA_C3"/>
    <property type="match status" value="1"/>
</dbReference>
<keyword evidence="9" id="KW-1185">Reference proteome</keyword>
<dbReference type="SUPFAM" id="SSF51735">
    <property type="entry name" value="NAD(P)-binding Rossmann-fold domains"/>
    <property type="match status" value="1"/>
</dbReference>
<dbReference type="EMBL" id="JASNQZ010000007">
    <property type="protein sequence ID" value="KAL0955229.1"/>
    <property type="molecule type" value="Genomic_DNA"/>
</dbReference>
<evidence type="ECO:0000256" key="3">
    <source>
        <dbReference type="ARBA" id="ARBA00038984"/>
    </source>
</evidence>
<accession>A0ABR3JHK2</accession>
<dbReference type="PANTHER" id="PTHR22604:SF105">
    <property type="entry name" value="TRANS-1,2-DIHYDROBENZENE-1,2-DIOL DEHYDROGENASE"/>
    <property type="match status" value="1"/>
</dbReference>
<comment type="caution">
    <text evidence="8">The sequence shown here is derived from an EMBL/GenBank/DDBJ whole genome shotgun (WGS) entry which is preliminary data.</text>
</comment>
<dbReference type="InterPro" id="IPR036291">
    <property type="entry name" value="NAD(P)-bd_dom_sf"/>
</dbReference>
<dbReference type="Gene3D" id="3.40.50.720">
    <property type="entry name" value="NAD(P)-binding Rossmann-like Domain"/>
    <property type="match status" value="1"/>
</dbReference>
<sequence>MGSMISFGRRNYKTLLPVVVPRSTSPPPIRFGILGAANIAPIALIVPAKSHPEVVIQAVAARDKARAETFAKKHGIAKAYGGEDGYQELLDDPDVDAVYNPLPNGLHFEWTIKALNAGKHVLLEKPSANTAEETRQIFDLAEQKGLVILEAFHYRFHPAIQRAKAILDSSELGAIKSVSTALAVPNIAFKENDIRFDYSLGGGVLMDMGCYTINCMRYLSSGNPTAVIAATSTLQAPRSPALLKAAENVDRRTTAAFALPGDATGEITCDLGMPPRLGFIPVWPEVGATVECTGGKLEVLNFVGPSIYHSITVTKPKPDGKGTEKRVEKAYTFPADGSATGGRVLGEDWWSTYRFQLEAFVDRLRGRTPQTWVDREDSIANMEWIERVYEKTGLGSRPRSTYVYDS</sequence>
<evidence type="ECO:0000256" key="1">
    <source>
        <dbReference type="ARBA" id="ARBA00010928"/>
    </source>
</evidence>
<feature type="domain" description="GFO/IDH/MocA-like oxidoreductase" evidence="7">
    <location>
        <begin position="160"/>
        <end position="296"/>
    </location>
</feature>